<keyword evidence="3 7" id="KW-1133">Transmembrane helix</keyword>
<keyword evidence="5" id="KW-0862">Zinc</keyword>
<keyword evidence="10" id="KW-1185">Reference proteome</keyword>
<dbReference type="InterPro" id="IPR005821">
    <property type="entry name" value="Ion_trans_dom"/>
</dbReference>
<comment type="subcellular location">
    <subcellularLocation>
        <location evidence="1">Membrane</location>
        <topology evidence="1">Multi-pass membrane protein</topology>
    </subcellularLocation>
</comment>
<dbReference type="SUPFAM" id="SSF47473">
    <property type="entry name" value="EF-hand"/>
    <property type="match status" value="1"/>
</dbReference>
<dbReference type="PANTHER" id="PTHR10037">
    <property type="entry name" value="VOLTAGE-GATED CATION CHANNEL CALCIUM AND SODIUM"/>
    <property type="match status" value="1"/>
</dbReference>
<feature type="region of interest" description="Disordered" evidence="6">
    <location>
        <begin position="1"/>
        <end position="27"/>
    </location>
</feature>
<evidence type="ECO:0000256" key="7">
    <source>
        <dbReference type="SAM" id="Phobius"/>
    </source>
</evidence>
<dbReference type="InterPro" id="IPR043203">
    <property type="entry name" value="VGCC_Ca_Na"/>
</dbReference>
<name>A0ABP0LC70_9DINO</name>
<reference evidence="9 10" key="1">
    <citation type="submission" date="2024-02" db="EMBL/GenBank/DDBJ databases">
        <authorList>
            <person name="Chen Y."/>
            <person name="Shah S."/>
            <person name="Dougan E. K."/>
            <person name="Thang M."/>
            <person name="Chan C."/>
        </authorList>
    </citation>
    <scope>NUCLEOTIDE SEQUENCE [LARGE SCALE GENOMIC DNA]</scope>
</reference>
<dbReference type="EMBL" id="CAXAMM010015592">
    <property type="protein sequence ID" value="CAK9036746.1"/>
    <property type="molecule type" value="Genomic_DNA"/>
</dbReference>
<evidence type="ECO:0000256" key="3">
    <source>
        <dbReference type="ARBA" id="ARBA00022989"/>
    </source>
</evidence>
<dbReference type="GO" id="GO:0034220">
    <property type="term" value="P:monoatomic ion transmembrane transport"/>
    <property type="evidence" value="ECO:0007669"/>
    <property type="project" value="UniProtKB-KW"/>
</dbReference>
<dbReference type="Gene3D" id="1.10.238.10">
    <property type="entry name" value="EF-hand"/>
    <property type="match status" value="1"/>
</dbReference>
<evidence type="ECO:0000313" key="10">
    <source>
        <dbReference type="Proteomes" id="UP001642464"/>
    </source>
</evidence>
<protein>
    <submittedName>
        <fullName evidence="9">Sodium channel protein type 11 subunit alpha (NaN) (Sensory neuron sodium channel 2) (Sodium channel protein type XI subunit alpha) (Voltage-gated sodium channel subunit alpha Nav1.9)</fullName>
    </submittedName>
</protein>
<dbReference type="SUPFAM" id="SSF57756">
    <property type="entry name" value="Retrovirus zinc finger-like domains"/>
    <property type="match status" value="1"/>
</dbReference>
<keyword evidence="4 7" id="KW-0472">Membrane</keyword>
<evidence type="ECO:0000256" key="2">
    <source>
        <dbReference type="ARBA" id="ARBA00022692"/>
    </source>
</evidence>
<evidence type="ECO:0000259" key="8">
    <source>
        <dbReference type="PROSITE" id="PS50158"/>
    </source>
</evidence>
<organism evidence="9 10">
    <name type="scientific">Durusdinium trenchii</name>
    <dbReference type="NCBI Taxonomy" id="1381693"/>
    <lineage>
        <taxon>Eukaryota</taxon>
        <taxon>Sar</taxon>
        <taxon>Alveolata</taxon>
        <taxon>Dinophyceae</taxon>
        <taxon>Suessiales</taxon>
        <taxon>Symbiodiniaceae</taxon>
        <taxon>Durusdinium</taxon>
    </lineage>
</organism>
<evidence type="ECO:0000256" key="1">
    <source>
        <dbReference type="ARBA" id="ARBA00004141"/>
    </source>
</evidence>
<sequence length="843" mass="94783">MVVRRRPASDLRSLDDTAPYDDDLLDSPNYSIRGGHKEVFADDFLNQDEDAATPLASLPGQTARLLLQIFSEGSDIFHQSLEDPKLDLCHEISREEMREALERLLCPSQAREAAAILASFPEDMPSLTIFEICARVGRGDLMRELHTAAQAKLRDLIFTGKATMQQVCRLLRAGAEPTRQNLSCFVNLQGETKRTKIEVGPKPGLGLGRGAWLSGTPLHWVCWAASRVPAHRQRHYIEIARWLCDVAPLALLLKNDNHQTPLEMLLGHNELPGDQLRCSRCGQSGHVAKECLRSPSHPSKALVATLAIGISKAMQQYPLLSASRLVDGGGLKAAVSKGKELLLEGDDEQRHLLDLLSVQHDQFTLALRESMERMKEVERKALVAEAPQLADDFVENRVVFAEYDEQEEYRKKMSHHDHSTSTLGKIPSPHHDSSRTLRHQRTAQEILGLQNFVDKSRAYVDMVAGTLVCLNCLVMLTELELEGQAAGVRLGLGPGPNLEEVQNIFQTLDTIFVVVFTVELLFRAVLERKGFISDLANAFDTILVILGWLALTISGFAVSDILLLRTVRVLKALRAVRLLRSFRFFKGLRFLVKACYCFIPSLLWAMLLLVVFICMGALVQGSLLQDFILKEDADKEERLWVWNRYGTAYRSLYTMYEITFAGNWPTNARPILETVGHPFVLFYLVYITFVVFATLRVVTAVFLRDTLDAARNDDEALVMERLRNRDNYLDKLESAFEAMTGHSEGQISEEKLEAVLQNPKAQAYFQTLELDIVESHALFKMLDNGDGVITHGEFVDGMLRCKGPARAMEQVAMRAELRQMDHKLSNLINSLQEHVGQLVFLIQ</sequence>
<dbReference type="InterPro" id="IPR001878">
    <property type="entry name" value="Znf_CCHC"/>
</dbReference>
<keyword evidence="5" id="KW-0479">Metal-binding</keyword>
<dbReference type="Gene3D" id="1.10.287.70">
    <property type="match status" value="1"/>
</dbReference>
<dbReference type="PANTHER" id="PTHR10037:SF62">
    <property type="entry name" value="SODIUM CHANNEL PROTEIN 60E"/>
    <property type="match status" value="1"/>
</dbReference>
<evidence type="ECO:0000256" key="6">
    <source>
        <dbReference type="SAM" id="MobiDB-lite"/>
    </source>
</evidence>
<dbReference type="PROSITE" id="PS50158">
    <property type="entry name" value="ZF_CCHC"/>
    <property type="match status" value="1"/>
</dbReference>
<dbReference type="Gene3D" id="1.20.120.350">
    <property type="entry name" value="Voltage-gated potassium channels. Chain C"/>
    <property type="match status" value="1"/>
</dbReference>
<keyword evidence="9" id="KW-0813">Transport</keyword>
<dbReference type="InterPro" id="IPR036875">
    <property type="entry name" value="Znf_CCHC_sf"/>
</dbReference>
<feature type="domain" description="CCHC-type" evidence="8">
    <location>
        <begin position="277"/>
        <end position="291"/>
    </location>
</feature>
<proteinExistence type="predicted"/>
<accession>A0ABP0LC70</accession>
<keyword evidence="5" id="KW-0863">Zinc-finger</keyword>
<dbReference type="Pfam" id="PF00520">
    <property type="entry name" value="Ion_trans"/>
    <property type="match status" value="1"/>
</dbReference>
<comment type="caution">
    <text evidence="9">The sequence shown here is derived from an EMBL/GenBank/DDBJ whole genome shotgun (WGS) entry which is preliminary data.</text>
</comment>
<gene>
    <name evidence="9" type="ORF">SCF082_LOCUS21853</name>
</gene>
<feature type="region of interest" description="Disordered" evidence="6">
    <location>
        <begin position="412"/>
        <end position="437"/>
    </location>
</feature>
<feature type="transmembrane region" description="Helical" evidence="7">
    <location>
        <begin position="680"/>
        <end position="703"/>
    </location>
</feature>
<dbReference type="Proteomes" id="UP001642464">
    <property type="component" value="Unassembled WGS sequence"/>
</dbReference>
<feature type="transmembrane region" description="Helical" evidence="7">
    <location>
        <begin position="542"/>
        <end position="564"/>
    </location>
</feature>
<dbReference type="InterPro" id="IPR027359">
    <property type="entry name" value="Volt_channel_dom_sf"/>
</dbReference>
<keyword evidence="9" id="KW-0407">Ion channel</keyword>
<evidence type="ECO:0000256" key="5">
    <source>
        <dbReference type="PROSITE-ProRule" id="PRU00047"/>
    </source>
</evidence>
<evidence type="ECO:0000313" key="9">
    <source>
        <dbReference type="EMBL" id="CAK9036746.1"/>
    </source>
</evidence>
<dbReference type="InterPro" id="IPR011992">
    <property type="entry name" value="EF-hand-dom_pair"/>
</dbReference>
<dbReference type="SUPFAM" id="SSF81324">
    <property type="entry name" value="Voltage-gated potassium channels"/>
    <property type="match status" value="1"/>
</dbReference>
<evidence type="ECO:0000256" key="4">
    <source>
        <dbReference type="ARBA" id="ARBA00023136"/>
    </source>
</evidence>
<feature type="transmembrane region" description="Helical" evidence="7">
    <location>
        <begin position="590"/>
        <end position="619"/>
    </location>
</feature>
<keyword evidence="2 7" id="KW-0812">Transmembrane</keyword>
<keyword evidence="9" id="KW-0406">Ion transport</keyword>